<dbReference type="GO" id="GO:0006281">
    <property type="term" value="P:DNA repair"/>
    <property type="evidence" value="ECO:0007669"/>
    <property type="project" value="TreeGrafter"/>
</dbReference>
<evidence type="ECO:0000256" key="3">
    <source>
        <dbReference type="ARBA" id="ARBA00012891"/>
    </source>
</evidence>
<dbReference type="PANTHER" id="PTHR11390">
    <property type="entry name" value="PROKARYOTIC DNA TOPOISOMERASE"/>
    <property type="match status" value="1"/>
</dbReference>
<dbReference type="InterPro" id="IPR006171">
    <property type="entry name" value="TOPRIM_dom"/>
</dbReference>
<evidence type="ECO:0000259" key="13">
    <source>
        <dbReference type="PROSITE" id="PS52039"/>
    </source>
</evidence>
<dbReference type="InterPro" id="IPR013826">
    <property type="entry name" value="Topo_IA_cen_sub3"/>
</dbReference>
<evidence type="ECO:0000256" key="2">
    <source>
        <dbReference type="ARBA" id="ARBA00009446"/>
    </source>
</evidence>
<dbReference type="Proteomes" id="UP001296967">
    <property type="component" value="Unassembled WGS sequence"/>
</dbReference>
<dbReference type="GO" id="GO:0006265">
    <property type="term" value="P:DNA topological change"/>
    <property type="evidence" value="ECO:0007669"/>
    <property type="project" value="InterPro"/>
</dbReference>
<organism evidence="14 15">
    <name type="scientific">Halochromatium salexigens</name>
    <name type="common">Chromatium salexigens</name>
    <dbReference type="NCBI Taxonomy" id="49447"/>
    <lineage>
        <taxon>Bacteria</taxon>
        <taxon>Pseudomonadati</taxon>
        <taxon>Pseudomonadota</taxon>
        <taxon>Gammaproteobacteria</taxon>
        <taxon>Chromatiales</taxon>
        <taxon>Chromatiaceae</taxon>
        <taxon>Halochromatium</taxon>
    </lineage>
</organism>
<evidence type="ECO:0000256" key="11">
    <source>
        <dbReference type="SAM" id="MobiDB-lite"/>
    </source>
</evidence>
<feature type="region of interest" description="Disordered" evidence="11">
    <location>
        <begin position="657"/>
        <end position="717"/>
    </location>
</feature>
<gene>
    <name evidence="14" type="ORF">CCR82_05555</name>
</gene>
<dbReference type="NCBIfam" id="NF005829">
    <property type="entry name" value="PRK07726.1"/>
    <property type="match status" value="1"/>
</dbReference>
<dbReference type="Gene3D" id="3.40.50.140">
    <property type="match status" value="1"/>
</dbReference>
<dbReference type="PROSITE" id="PS00396">
    <property type="entry name" value="TOPO_IA_1"/>
    <property type="match status" value="1"/>
</dbReference>
<dbReference type="InterPro" id="IPR013824">
    <property type="entry name" value="Topo_IA_cen_sub1"/>
</dbReference>
<dbReference type="Pfam" id="PF01131">
    <property type="entry name" value="Topoisom_bac"/>
    <property type="match status" value="1"/>
</dbReference>
<evidence type="ECO:0000256" key="8">
    <source>
        <dbReference type="ARBA" id="ARBA00031985"/>
    </source>
</evidence>
<dbReference type="InterPro" id="IPR003601">
    <property type="entry name" value="Topo_IA_2"/>
</dbReference>
<evidence type="ECO:0000256" key="9">
    <source>
        <dbReference type="ARBA" id="ARBA00032235"/>
    </source>
</evidence>
<feature type="domain" description="Toprim" evidence="12">
    <location>
        <begin position="1"/>
        <end position="135"/>
    </location>
</feature>
<dbReference type="EC" id="5.6.2.1" evidence="3"/>
<dbReference type="SMART" id="SM00436">
    <property type="entry name" value="TOP1Bc"/>
    <property type="match status" value="1"/>
</dbReference>
<keyword evidence="5" id="KW-0238">DNA-binding</keyword>
<dbReference type="Gene3D" id="2.70.20.10">
    <property type="entry name" value="Topoisomerase I, domain 3"/>
    <property type="match status" value="1"/>
</dbReference>
<dbReference type="InterPro" id="IPR003602">
    <property type="entry name" value="Topo_IA_DNA-bd_dom"/>
</dbReference>
<dbReference type="InterPro" id="IPR000380">
    <property type="entry name" value="Topo_IA"/>
</dbReference>
<dbReference type="InterPro" id="IPR023405">
    <property type="entry name" value="Topo_IA_core_domain"/>
</dbReference>
<comment type="catalytic activity">
    <reaction evidence="1">
        <text>ATP-independent breakage of single-stranded DNA, followed by passage and rejoining.</text>
        <dbReference type="EC" id="5.6.2.1"/>
    </reaction>
</comment>
<evidence type="ECO:0000256" key="6">
    <source>
        <dbReference type="ARBA" id="ARBA00023235"/>
    </source>
</evidence>
<dbReference type="InterPro" id="IPR025589">
    <property type="entry name" value="Toprim_C_rpt"/>
</dbReference>
<evidence type="ECO:0000259" key="12">
    <source>
        <dbReference type="PROSITE" id="PS50880"/>
    </source>
</evidence>
<evidence type="ECO:0000313" key="14">
    <source>
        <dbReference type="EMBL" id="MBK5930005.1"/>
    </source>
</evidence>
<feature type="compositionally biased region" description="Low complexity" evidence="11">
    <location>
        <begin position="657"/>
        <end position="666"/>
    </location>
</feature>
<dbReference type="CDD" id="cd03362">
    <property type="entry name" value="TOPRIM_TopoIA_TopoIII"/>
    <property type="match status" value="1"/>
</dbReference>
<protein>
    <recommendedName>
        <fullName evidence="3">DNA topoisomerase</fullName>
        <ecNumber evidence="3">5.6.2.1</ecNumber>
    </recommendedName>
    <alternativeName>
        <fullName evidence="10">Omega-protein</fullName>
    </alternativeName>
    <alternativeName>
        <fullName evidence="9">Relaxing enzyme</fullName>
    </alternativeName>
    <alternativeName>
        <fullName evidence="7">Swivelase</fullName>
    </alternativeName>
    <alternativeName>
        <fullName evidence="8">Untwisting enzyme</fullName>
    </alternativeName>
</protein>
<dbReference type="InterPro" id="IPR023406">
    <property type="entry name" value="Topo_IA_AS"/>
</dbReference>
<evidence type="ECO:0000256" key="4">
    <source>
        <dbReference type="ARBA" id="ARBA00023029"/>
    </source>
</evidence>
<dbReference type="InterPro" id="IPR013497">
    <property type="entry name" value="Topo_IA_cen"/>
</dbReference>
<keyword evidence="6" id="KW-0413">Isomerase</keyword>
<dbReference type="EMBL" id="NHSF01000035">
    <property type="protein sequence ID" value="MBK5930005.1"/>
    <property type="molecule type" value="Genomic_DNA"/>
</dbReference>
<evidence type="ECO:0000256" key="5">
    <source>
        <dbReference type="ARBA" id="ARBA00023125"/>
    </source>
</evidence>
<dbReference type="Gene3D" id="1.10.460.10">
    <property type="entry name" value="Topoisomerase I, domain 2"/>
    <property type="match status" value="1"/>
</dbReference>
<name>A0AAJ0UFL9_HALSE</name>
<evidence type="ECO:0000256" key="10">
    <source>
        <dbReference type="ARBA" id="ARBA00032877"/>
    </source>
</evidence>
<dbReference type="Pfam" id="PF01751">
    <property type="entry name" value="Toprim"/>
    <property type="match status" value="1"/>
</dbReference>
<dbReference type="PANTHER" id="PTHR11390:SF21">
    <property type="entry name" value="DNA TOPOISOMERASE 3-ALPHA"/>
    <property type="match status" value="1"/>
</dbReference>
<dbReference type="SMART" id="SM00493">
    <property type="entry name" value="TOPRIM"/>
    <property type="match status" value="1"/>
</dbReference>
<evidence type="ECO:0000313" key="15">
    <source>
        <dbReference type="Proteomes" id="UP001296967"/>
    </source>
</evidence>
<proteinExistence type="inferred from homology"/>
<dbReference type="PRINTS" id="PR00417">
    <property type="entry name" value="PRTPISMRASEI"/>
</dbReference>
<dbReference type="Gene3D" id="1.10.290.10">
    <property type="entry name" value="Topoisomerase I, domain 4"/>
    <property type="match status" value="1"/>
</dbReference>
<dbReference type="InterPro" id="IPR034144">
    <property type="entry name" value="TOPRIM_TopoIII"/>
</dbReference>
<reference evidence="14" key="2">
    <citation type="journal article" date="2020" name="Microorganisms">
        <title>Osmotic Adaptation and Compatible Solute Biosynthesis of Phototrophic Bacteria as Revealed from Genome Analyses.</title>
        <authorList>
            <person name="Imhoff J.F."/>
            <person name="Rahn T."/>
            <person name="Kunzel S."/>
            <person name="Keller A."/>
            <person name="Neulinger S.C."/>
        </authorList>
    </citation>
    <scope>NUCLEOTIDE SEQUENCE</scope>
    <source>
        <strain evidence="14">DSM 4395</strain>
    </source>
</reference>
<comment type="caution">
    <text evidence="14">The sequence shown here is derived from an EMBL/GenBank/DDBJ whole genome shotgun (WGS) entry which is preliminary data.</text>
</comment>
<sequence length="819" mass="89853">MRVIVAEKPSVARDLARIVGARARREGYLEGQGWRVTWALGHLVHLAEPDAYGEAWAGRWSFAQLPMLPERWRLRTDKKTAAQFKIVKALLTDAATERVICATDAGREGELIFRLIAEHARCRKPVQRLWISSLTDAAIRAGLQQLRDGHDYDALAAAARARAQADWLIGMNLTRAYTVHNRVLCTIGRVQTPTLAMIVARDQAIDAFVPTPFYELIARLAEGFEAKYHKPLRPQRSTKSRESRTQSAADQPSCRASGGALSQTPDAVAGEHEHPTRLDNKGEAEALRDRLRECIRPDNLGQVVSIETKPQRNRPPPLFDLTTLQREANRRYGFTAAKTLELAQSLYETHKLISYPRTESRHIGEDLVPQLPGILQQLDHPLAGEALARLEGGHRLGRAYVDQTKLTDHHAILPTATRPPAALPEPLRRIYDLVAARFVAVFLPDQRVDETEVQLDIGGETFIAKGRVVTDPGWTRADPRQLGHAASKPGGPSGLDDAALLPALTRGHSVHVAALELAERETQPPKRFEDSTLLNAMKYAGREIEDKALAAAMKGAGLGTPATRAETIEKLIRTGYVERQRKQLVATEKGRALIGLVAGPLKSAELTAGWEQQLKDIEEGRAEAAVFRADINRFVTELIPQVARGAALPPEQVAAARAARGTASAGRPRKKAFSDDGRAGRRVHSGGRQQQRVRASETGARGRASLPVPPQPRADAANALSAPLAEIRTALQLRPLRCPKCSQGQLIVGRRGYGCSRWREGCDFVIWQVIAGHPLSEAELRALVEHGKTAPIEKLRADDGRCGRAVLCLGRDGQVAPVW</sequence>
<evidence type="ECO:0000256" key="7">
    <source>
        <dbReference type="ARBA" id="ARBA00030003"/>
    </source>
</evidence>
<reference evidence="14" key="1">
    <citation type="submission" date="2017-05" db="EMBL/GenBank/DDBJ databases">
        <authorList>
            <person name="Imhoff J.F."/>
            <person name="Rahn T."/>
            <person name="Kuenzel S."/>
            <person name="Neulinger S.C."/>
        </authorList>
    </citation>
    <scope>NUCLEOTIDE SEQUENCE</scope>
    <source>
        <strain evidence="14">DSM 4395</strain>
    </source>
</reference>
<dbReference type="PROSITE" id="PS50880">
    <property type="entry name" value="TOPRIM"/>
    <property type="match status" value="1"/>
</dbReference>
<dbReference type="AlphaFoldDB" id="A0AAJ0UFL9"/>
<dbReference type="RefSeq" id="WP_201244420.1">
    <property type="nucleotide sequence ID" value="NZ_NHSF01000035.1"/>
</dbReference>
<feature type="domain" description="Topo IA-type catalytic" evidence="13">
    <location>
        <begin position="152"/>
        <end position="639"/>
    </location>
</feature>
<dbReference type="GO" id="GO:0006310">
    <property type="term" value="P:DNA recombination"/>
    <property type="evidence" value="ECO:0007669"/>
    <property type="project" value="TreeGrafter"/>
</dbReference>
<dbReference type="GO" id="GO:0043597">
    <property type="term" value="C:cytoplasmic replication fork"/>
    <property type="evidence" value="ECO:0007669"/>
    <property type="project" value="TreeGrafter"/>
</dbReference>
<dbReference type="SUPFAM" id="SSF56712">
    <property type="entry name" value="Prokaryotic type I DNA topoisomerase"/>
    <property type="match status" value="1"/>
</dbReference>
<dbReference type="GO" id="GO:0003917">
    <property type="term" value="F:DNA topoisomerase type I (single strand cut, ATP-independent) activity"/>
    <property type="evidence" value="ECO:0007669"/>
    <property type="project" value="UniProtKB-EC"/>
</dbReference>
<dbReference type="Pfam" id="PF13342">
    <property type="entry name" value="Toprim_Crpt"/>
    <property type="match status" value="1"/>
</dbReference>
<accession>A0AAJ0UFL9</accession>
<keyword evidence="4" id="KW-0799">Topoisomerase</keyword>
<dbReference type="SMART" id="SM00437">
    <property type="entry name" value="TOP1Ac"/>
    <property type="match status" value="1"/>
</dbReference>
<feature type="region of interest" description="Disordered" evidence="11">
    <location>
        <begin position="231"/>
        <end position="283"/>
    </location>
</feature>
<evidence type="ECO:0000256" key="1">
    <source>
        <dbReference type="ARBA" id="ARBA00000213"/>
    </source>
</evidence>
<dbReference type="CDD" id="cd00186">
    <property type="entry name" value="TOP1Ac"/>
    <property type="match status" value="1"/>
</dbReference>
<dbReference type="GO" id="GO:0003677">
    <property type="term" value="F:DNA binding"/>
    <property type="evidence" value="ECO:0007669"/>
    <property type="project" value="UniProtKB-KW"/>
</dbReference>
<dbReference type="InterPro" id="IPR013825">
    <property type="entry name" value="Topo_IA_cen_sub2"/>
</dbReference>
<keyword evidence="15" id="KW-1185">Reference proteome</keyword>
<feature type="compositionally biased region" description="Basic and acidic residues" evidence="11">
    <location>
        <begin position="269"/>
        <end position="283"/>
    </location>
</feature>
<comment type="similarity">
    <text evidence="2">Belongs to the type IA topoisomerase family.</text>
</comment>
<feature type="region of interest" description="Disordered" evidence="11">
    <location>
        <begin position="473"/>
        <end position="494"/>
    </location>
</feature>
<dbReference type="PROSITE" id="PS52039">
    <property type="entry name" value="TOPO_IA_2"/>
    <property type="match status" value="1"/>
</dbReference>